<keyword evidence="11" id="KW-1133">Transmembrane helix</keyword>
<evidence type="ECO:0000256" key="22">
    <source>
        <dbReference type="SAM" id="MobiDB-lite"/>
    </source>
</evidence>
<dbReference type="GO" id="GO:0016020">
    <property type="term" value="C:membrane"/>
    <property type="evidence" value="ECO:0007669"/>
    <property type="project" value="UniProtKB-SubCell"/>
</dbReference>
<proteinExistence type="inferred from homology"/>
<evidence type="ECO:0000256" key="4">
    <source>
        <dbReference type="ARBA" id="ARBA00022448"/>
    </source>
</evidence>
<evidence type="ECO:0000256" key="19">
    <source>
        <dbReference type="ARBA" id="ARBA00023303"/>
    </source>
</evidence>
<dbReference type="Gene3D" id="2.60.470.10">
    <property type="entry name" value="Acid-sensing ion channels like domains"/>
    <property type="match status" value="1"/>
</dbReference>
<evidence type="ECO:0000256" key="18">
    <source>
        <dbReference type="ARBA" id="ARBA00023288"/>
    </source>
</evidence>
<evidence type="ECO:0000256" key="8">
    <source>
        <dbReference type="ARBA" id="ARBA00022530"/>
    </source>
</evidence>
<protein>
    <recommendedName>
        <fullName evidence="21">Protein Wnt</fullName>
    </recommendedName>
</protein>
<keyword evidence="8" id="KW-0272">Extracellular matrix</keyword>
<evidence type="ECO:0000256" key="20">
    <source>
        <dbReference type="RuleBase" id="RU000679"/>
    </source>
</evidence>
<comment type="similarity">
    <text evidence="3 21">Belongs to the Wnt family.</text>
</comment>
<feature type="non-terminal residue" evidence="23">
    <location>
        <position position="474"/>
    </location>
</feature>
<comment type="similarity">
    <text evidence="20">Belongs to the amiloride-sensitive sodium channel (TC 1.A.6) family.</text>
</comment>
<dbReference type="Gene3D" id="1.10.287.770">
    <property type="entry name" value="YojJ-like"/>
    <property type="match status" value="1"/>
</dbReference>
<keyword evidence="12" id="KW-0915">Sodium</keyword>
<keyword evidence="7" id="KW-0964">Secreted</keyword>
<evidence type="ECO:0000256" key="10">
    <source>
        <dbReference type="ARBA" id="ARBA00022692"/>
    </source>
</evidence>
<comment type="caution">
    <text evidence="23">The sequence shown here is derived from an EMBL/GenBank/DDBJ whole genome shotgun (WGS) entry which is preliminary data.</text>
</comment>
<evidence type="ECO:0000256" key="6">
    <source>
        <dbReference type="ARBA" id="ARBA00022473"/>
    </source>
</evidence>
<keyword evidence="4 20" id="KW-0813">Transport</keyword>
<keyword evidence="6 21" id="KW-0217">Developmental protein</keyword>
<dbReference type="GO" id="GO:0030182">
    <property type="term" value="P:neuron differentiation"/>
    <property type="evidence" value="ECO:0007669"/>
    <property type="project" value="TreeGrafter"/>
</dbReference>
<comment type="function">
    <text evidence="21">Ligand for members of the frizzled family of seven transmembrane receptors.</text>
</comment>
<dbReference type="PANTHER" id="PTHR12027:SF72">
    <property type="entry name" value="PROTEIN WNT-6"/>
    <property type="match status" value="1"/>
</dbReference>
<dbReference type="PROSITE" id="PS01206">
    <property type="entry name" value="ASC"/>
    <property type="match status" value="1"/>
</dbReference>
<evidence type="ECO:0000313" key="24">
    <source>
        <dbReference type="Proteomes" id="UP000886611"/>
    </source>
</evidence>
<evidence type="ECO:0000256" key="13">
    <source>
        <dbReference type="ARBA" id="ARBA00023065"/>
    </source>
</evidence>
<dbReference type="SMART" id="SM00097">
    <property type="entry name" value="WNT1"/>
    <property type="match status" value="1"/>
</dbReference>
<keyword evidence="13 20" id="KW-0406">Ion transport</keyword>
<dbReference type="Proteomes" id="UP000886611">
    <property type="component" value="Unassembled WGS sequence"/>
</dbReference>
<reference evidence="23 24" key="1">
    <citation type="journal article" date="2021" name="Cell">
        <title>Tracing the genetic footprints of vertebrate landing in non-teleost ray-finned fishes.</title>
        <authorList>
            <person name="Bi X."/>
            <person name="Wang K."/>
            <person name="Yang L."/>
            <person name="Pan H."/>
            <person name="Jiang H."/>
            <person name="Wei Q."/>
            <person name="Fang M."/>
            <person name="Yu H."/>
            <person name="Zhu C."/>
            <person name="Cai Y."/>
            <person name="He Y."/>
            <person name="Gan X."/>
            <person name="Zeng H."/>
            <person name="Yu D."/>
            <person name="Zhu Y."/>
            <person name="Jiang H."/>
            <person name="Qiu Q."/>
            <person name="Yang H."/>
            <person name="Zhang Y.E."/>
            <person name="Wang W."/>
            <person name="Zhu M."/>
            <person name="He S."/>
            <person name="Zhang G."/>
        </authorList>
    </citation>
    <scope>NUCLEOTIDE SEQUENCE [LARGE SCALE GENOMIC DNA]</scope>
    <source>
        <strain evidence="23">Bchr_013</strain>
    </source>
</reference>
<dbReference type="PANTHER" id="PTHR12027">
    <property type="entry name" value="WNT RELATED"/>
    <property type="match status" value="1"/>
</dbReference>
<evidence type="ECO:0000256" key="9">
    <source>
        <dbReference type="ARBA" id="ARBA00022687"/>
    </source>
</evidence>
<keyword evidence="5 20" id="KW-0894">Sodium channel</keyword>
<evidence type="ECO:0000256" key="16">
    <source>
        <dbReference type="ARBA" id="ARBA00023180"/>
    </source>
</evidence>
<evidence type="ECO:0000256" key="15">
    <source>
        <dbReference type="ARBA" id="ARBA00023157"/>
    </source>
</evidence>
<dbReference type="GO" id="GO:0005272">
    <property type="term" value="F:sodium channel activity"/>
    <property type="evidence" value="ECO:0007669"/>
    <property type="project" value="UniProtKB-KW"/>
</dbReference>
<dbReference type="AlphaFoldDB" id="A0A8X7WY75"/>
<keyword evidence="18" id="KW-0449">Lipoprotein</keyword>
<sequence length="474" mass="52544">MSSSGAGNDVIMETSGDIINGGPEVTSLGAGNDITFGRLAVTSSSGVRSRGDVGQPSCESRSLSDETSLEAGIKVQIHSQDEPPYIHQLGFGVSPGFQTFVSCQEQRLTYLPQPWGKCRPTTERMIPGYDTYSISACRLKCEKEEVLSRCQCRMVHMPGNETICSPNFYIECADDALGDIGGQMGLFIGASLLTILEILDYIYEVIKDKIHRLLKPQKEQNKRQSSSVATLRLEDMKPQADSPNSSILTEVLLSRTSKRPFDSFCRFSHCTRHRLWTVPELRNIRIDLKLLWSGIVSLAVGSPLVMDPNSICRKTKRLAGKQAELCQTEPEIIKEVAKGAKLGVRECQFQFRFRRWNCTSHNKYFGKIVQQDIRETAFVYAITSAGVTHSVTQACSMGELIQCGCEATRSRAPPFPTSGPGADGSKWEWGGCGDDVEFGYEKSKQFMDAKRKKGKSDIRTLIDLHNNEAGRLVQ</sequence>
<name>A0A8X7WY75_POLSE</name>
<evidence type="ECO:0000256" key="11">
    <source>
        <dbReference type="ARBA" id="ARBA00022989"/>
    </source>
</evidence>
<keyword evidence="15" id="KW-1015">Disulfide bond</keyword>
<keyword evidence="17 20" id="KW-0739">Sodium transport</keyword>
<keyword evidence="14" id="KW-0472">Membrane</keyword>
<dbReference type="Pfam" id="PF00858">
    <property type="entry name" value="ASC"/>
    <property type="match status" value="2"/>
</dbReference>
<keyword evidence="19 20" id="KW-0407">Ion channel</keyword>
<dbReference type="PRINTS" id="PR01845">
    <property type="entry name" value="WNT6PROTEIN"/>
</dbReference>
<evidence type="ECO:0000256" key="3">
    <source>
        <dbReference type="ARBA" id="ARBA00005683"/>
    </source>
</evidence>
<evidence type="ECO:0000256" key="14">
    <source>
        <dbReference type="ARBA" id="ARBA00023136"/>
    </source>
</evidence>
<evidence type="ECO:0000256" key="2">
    <source>
        <dbReference type="ARBA" id="ARBA00004498"/>
    </source>
</evidence>
<dbReference type="InterPro" id="IPR020903">
    <property type="entry name" value="ENaC_CS"/>
</dbReference>
<dbReference type="GO" id="GO:0060070">
    <property type="term" value="P:canonical Wnt signaling pathway"/>
    <property type="evidence" value="ECO:0007669"/>
    <property type="project" value="TreeGrafter"/>
</dbReference>
<keyword evidence="9 21" id="KW-0879">Wnt signaling pathway</keyword>
<comment type="subcellular location">
    <subcellularLocation>
        <location evidence="1">Membrane</location>
        <topology evidence="1">Multi-pass membrane protein</topology>
    </subcellularLocation>
    <subcellularLocation>
        <location evidence="2 21">Secreted</location>
        <location evidence="2 21">Extracellular space</location>
        <location evidence="2 21">Extracellular matrix</location>
    </subcellularLocation>
</comment>
<feature type="region of interest" description="Disordered" evidence="22">
    <location>
        <begin position="45"/>
        <end position="64"/>
    </location>
</feature>
<keyword evidence="16" id="KW-0325">Glycoprotein</keyword>
<dbReference type="EMBL" id="JAATIS010005477">
    <property type="protein sequence ID" value="KAG2458883.1"/>
    <property type="molecule type" value="Genomic_DNA"/>
</dbReference>
<dbReference type="PRINTS" id="PR01349">
    <property type="entry name" value="WNTPROTEIN"/>
</dbReference>
<feature type="compositionally biased region" description="Low complexity" evidence="22">
    <location>
        <begin position="45"/>
        <end position="54"/>
    </location>
</feature>
<organism evidence="23 24">
    <name type="scientific">Polypterus senegalus</name>
    <name type="common">Senegal bichir</name>
    <dbReference type="NCBI Taxonomy" id="55291"/>
    <lineage>
        <taxon>Eukaryota</taxon>
        <taxon>Metazoa</taxon>
        <taxon>Chordata</taxon>
        <taxon>Craniata</taxon>
        <taxon>Vertebrata</taxon>
        <taxon>Euteleostomi</taxon>
        <taxon>Actinopterygii</taxon>
        <taxon>Polypteriformes</taxon>
        <taxon>Polypteridae</taxon>
        <taxon>Polypterus</taxon>
    </lineage>
</organism>
<dbReference type="InterPro" id="IPR001873">
    <property type="entry name" value="ENaC"/>
</dbReference>
<evidence type="ECO:0000313" key="23">
    <source>
        <dbReference type="EMBL" id="KAG2458883.1"/>
    </source>
</evidence>
<evidence type="ECO:0000256" key="17">
    <source>
        <dbReference type="ARBA" id="ARBA00023201"/>
    </source>
</evidence>
<dbReference type="GO" id="GO:0005615">
    <property type="term" value="C:extracellular space"/>
    <property type="evidence" value="ECO:0007669"/>
    <property type="project" value="TreeGrafter"/>
</dbReference>
<feature type="non-terminal residue" evidence="23">
    <location>
        <position position="1"/>
    </location>
</feature>
<dbReference type="Pfam" id="PF00110">
    <property type="entry name" value="wnt"/>
    <property type="match status" value="1"/>
</dbReference>
<keyword evidence="10 20" id="KW-0812">Transmembrane</keyword>
<evidence type="ECO:0000256" key="12">
    <source>
        <dbReference type="ARBA" id="ARBA00023053"/>
    </source>
</evidence>
<gene>
    <name evidence="23" type="primary">Wnt6_0</name>
    <name evidence="23" type="ORF">GTO96_0019810</name>
</gene>
<accession>A0A8X7WY75</accession>
<dbReference type="GO" id="GO:0045165">
    <property type="term" value="P:cell fate commitment"/>
    <property type="evidence" value="ECO:0007669"/>
    <property type="project" value="TreeGrafter"/>
</dbReference>
<dbReference type="GO" id="GO:0005125">
    <property type="term" value="F:cytokine activity"/>
    <property type="evidence" value="ECO:0007669"/>
    <property type="project" value="TreeGrafter"/>
</dbReference>
<keyword evidence="24" id="KW-1185">Reference proteome</keyword>
<evidence type="ECO:0000256" key="1">
    <source>
        <dbReference type="ARBA" id="ARBA00004141"/>
    </source>
</evidence>
<evidence type="ECO:0000256" key="21">
    <source>
        <dbReference type="RuleBase" id="RU003500"/>
    </source>
</evidence>
<evidence type="ECO:0000256" key="5">
    <source>
        <dbReference type="ARBA" id="ARBA00022461"/>
    </source>
</evidence>
<evidence type="ECO:0000256" key="7">
    <source>
        <dbReference type="ARBA" id="ARBA00022525"/>
    </source>
</evidence>
<dbReference type="GO" id="GO:0005109">
    <property type="term" value="F:frizzled binding"/>
    <property type="evidence" value="ECO:0007669"/>
    <property type="project" value="TreeGrafter"/>
</dbReference>
<dbReference type="InterPro" id="IPR005817">
    <property type="entry name" value="Wnt"/>
</dbReference>